<dbReference type="AlphaFoldDB" id="A0A0H5CBJ3"/>
<protein>
    <recommendedName>
        <fullName evidence="5">UBC core domain-containing protein</fullName>
    </recommendedName>
</protein>
<evidence type="ECO:0000256" key="3">
    <source>
        <dbReference type="ARBA" id="ARBA00022840"/>
    </source>
</evidence>
<dbReference type="Pfam" id="PF00179">
    <property type="entry name" value="UQ_con"/>
    <property type="match status" value="1"/>
</dbReference>
<comment type="pathway">
    <text evidence="4">Protein modification.</text>
</comment>
<evidence type="ECO:0000259" key="5">
    <source>
        <dbReference type="PROSITE" id="PS50127"/>
    </source>
</evidence>
<dbReference type="PROSITE" id="PS50127">
    <property type="entry name" value="UBC_2"/>
    <property type="match status" value="1"/>
</dbReference>
<dbReference type="CDD" id="cd23812">
    <property type="entry name" value="UBCc_ScPEX4-like"/>
    <property type="match status" value="1"/>
</dbReference>
<evidence type="ECO:0000313" key="6">
    <source>
        <dbReference type="EMBL" id="CEP21739.1"/>
    </source>
</evidence>
<dbReference type="InterPro" id="IPR016135">
    <property type="entry name" value="UBQ-conjugating_enzyme/RWD"/>
</dbReference>
<evidence type="ECO:0000313" key="7">
    <source>
        <dbReference type="Proteomes" id="UP000038830"/>
    </source>
</evidence>
<reference evidence="7" key="1">
    <citation type="journal article" date="2015" name="J. Biotechnol.">
        <title>The structure of the Cyberlindnera jadinii genome and its relation to Candida utilis analyzed by the occurrence of single nucleotide polymorphisms.</title>
        <authorList>
            <person name="Rupp O."/>
            <person name="Brinkrolf K."/>
            <person name="Buerth C."/>
            <person name="Kunigo M."/>
            <person name="Schneider J."/>
            <person name="Jaenicke S."/>
            <person name="Goesmann A."/>
            <person name="Puehler A."/>
            <person name="Jaeger K.-E."/>
            <person name="Ernst J.F."/>
        </authorList>
    </citation>
    <scope>NUCLEOTIDE SEQUENCE [LARGE SCALE GENOMIC DNA]</scope>
    <source>
        <strain evidence="7">ATCC 18201 / CBS 1600 / BCRC 20928 / JCM 3617 / NBRC 0987 / NRRL Y-1542</strain>
    </source>
</reference>
<dbReference type="GO" id="GO:0005524">
    <property type="term" value="F:ATP binding"/>
    <property type="evidence" value="ECO:0007669"/>
    <property type="project" value="UniProtKB-KW"/>
</dbReference>
<dbReference type="PANTHER" id="PTHR24067">
    <property type="entry name" value="UBIQUITIN-CONJUGATING ENZYME E2"/>
    <property type="match status" value="1"/>
</dbReference>
<dbReference type="SMART" id="SM00212">
    <property type="entry name" value="UBCc"/>
    <property type="match status" value="1"/>
</dbReference>
<keyword evidence="3" id="KW-0067">ATP-binding</keyword>
<proteinExistence type="predicted"/>
<dbReference type="EMBL" id="CDQK01000002">
    <property type="protein sequence ID" value="CEP21739.1"/>
    <property type="molecule type" value="Genomic_DNA"/>
</dbReference>
<feature type="domain" description="UBC core" evidence="5">
    <location>
        <begin position="1"/>
        <end position="154"/>
    </location>
</feature>
<keyword evidence="1" id="KW-0547">Nucleotide-binding</keyword>
<evidence type="ECO:0000256" key="1">
    <source>
        <dbReference type="ARBA" id="ARBA00022741"/>
    </source>
</evidence>
<dbReference type="Proteomes" id="UP000038830">
    <property type="component" value="Unassembled WGS sequence"/>
</dbReference>
<gene>
    <name evidence="6" type="ORF">BN1211_1933</name>
</gene>
<dbReference type="InterPro" id="IPR000608">
    <property type="entry name" value="UBC"/>
</dbReference>
<accession>A0A0H5CBJ3</accession>
<sequence>MATKRLMKEYSSIQKTLSDTQEYENVVSLEPTGDLFSWCGVIRGPSNSPFQAGTWKIKIEVPQNYPIAPPKMKFVNKLCHPNVNFQTGEICLDILQNQWTPAWTLLTTMSAILLLLQDPEPTSPLNIDISNLLKSGDIKAYNGLIRFYTHKYAIDSV</sequence>
<dbReference type="InterPro" id="IPR050113">
    <property type="entry name" value="Ub_conjugating_enzyme"/>
</dbReference>
<keyword evidence="2" id="KW-0833">Ubl conjugation pathway</keyword>
<evidence type="ECO:0000256" key="2">
    <source>
        <dbReference type="ARBA" id="ARBA00022786"/>
    </source>
</evidence>
<name>A0A0H5CBJ3_CYBJN</name>
<organism evidence="6 7">
    <name type="scientific">Cyberlindnera jadinii (strain ATCC 18201 / CBS 1600 / BCRC 20928 / JCM 3617 / NBRC 0987 / NRRL Y-1542)</name>
    <name type="common">Torula yeast</name>
    <name type="synonym">Candida utilis</name>
    <dbReference type="NCBI Taxonomy" id="983966"/>
    <lineage>
        <taxon>Eukaryota</taxon>
        <taxon>Fungi</taxon>
        <taxon>Dikarya</taxon>
        <taxon>Ascomycota</taxon>
        <taxon>Saccharomycotina</taxon>
        <taxon>Saccharomycetes</taxon>
        <taxon>Phaffomycetales</taxon>
        <taxon>Phaffomycetaceae</taxon>
        <taxon>Cyberlindnera</taxon>
    </lineage>
</organism>
<evidence type="ECO:0000256" key="4">
    <source>
        <dbReference type="ARBA" id="ARBA00043952"/>
    </source>
</evidence>
<dbReference type="SUPFAM" id="SSF54495">
    <property type="entry name" value="UBC-like"/>
    <property type="match status" value="1"/>
</dbReference>
<dbReference type="Gene3D" id="3.10.110.10">
    <property type="entry name" value="Ubiquitin Conjugating Enzyme"/>
    <property type="match status" value="1"/>
</dbReference>